<dbReference type="SUPFAM" id="SSF52172">
    <property type="entry name" value="CheY-like"/>
    <property type="match status" value="1"/>
</dbReference>
<name>A0A5J5IF65_9BACT</name>
<dbReference type="RefSeq" id="WP_150415054.1">
    <property type="nucleotide sequence ID" value="NZ_VYQF01000003.1"/>
</dbReference>
<dbReference type="InterPro" id="IPR007492">
    <property type="entry name" value="LytTR_DNA-bd_dom"/>
</dbReference>
<keyword evidence="5" id="KW-1185">Reference proteome</keyword>
<dbReference type="PANTHER" id="PTHR37299:SF1">
    <property type="entry name" value="STAGE 0 SPORULATION PROTEIN A HOMOLOG"/>
    <property type="match status" value="1"/>
</dbReference>
<dbReference type="Pfam" id="PF04397">
    <property type="entry name" value="LytTR"/>
    <property type="match status" value="1"/>
</dbReference>
<proteinExistence type="predicted"/>
<evidence type="ECO:0000313" key="5">
    <source>
        <dbReference type="Proteomes" id="UP000326903"/>
    </source>
</evidence>
<feature type="domain" description="HTH LytTR-type" evidence="3">
    <location>
        <begin position="142"/>
        <end position="240"/>
    </location>
</feature>
<comment type="caution">
    <text evidence="4">The sequence shown here is derived from an EMBL/GenBank/DDBJ whole genome shotgun (WGS) entry which is preliminary data.</text>
</comment>
<organism evidence="4 5">
    <name type="scientific">Ginsengibacter hankyongi</name>
    <dbReference type="NCBI Taxonomy" id="2607284"/>
    <lineage>
        <taxon>Bacteria</taxon>
        <taxon>Pseudomonadati</taxon>
        <taxon>Bacteroidota</taxon>
        <taxon>Chitinophagia</taxon>
        <taxon>Chitinophagales</taxon>
        <taxon>Chitinophagaceae</taxon>
        <taxon>Ginsengibacter</taxon>
    </lineage>
</organism>
<dbReference type="Pfam" id="PF00072">
    <property type="entry name" value="Response_reg"/>
    <property type="match status" value="1"/>
</dbReference>
<sequence length="240" mass="27428">MHNNKKINCLLVDDEPPALEVLKKYIGAVASLELAGTSNNAVEALNFLSAKTIDLLFLDIEMPDLLGTDLIRTFKNPPKVIFTTAYRKYAIEGFELDAVDYLLKPISFERFLKAVNKVMETNFKESDSAEMNAENPVPHNFITVRADRKNLKIALDDILYIESLKDYIKIVTLSKNIITKQSISSLEETLPNDKFLRIHRSFIVAINKVESFTNDTIEIARHELPISRMYRHEVEKLLNV</sequence>
<accession>A0A5J5IF65</accession>
<protein>
    <submittedName>
        <fullName evidence="4">Response regulator transcription factor</fullName>
    </submittedName>
</protein>
<evidence type="ECO:0000259" key="2">
    <source>
        <dbReference type="PROSITE" id="PS50110"/>
    </source>
</evidence>
<evidence type="ECO:0000259" key="3">
    <source>
        <dbReference type="PROSITE" id="PS50930"/>
    </source>
</evidence>
<dbReference type="Gene3D" id="2.40.50.1020">
    <property type="entry name" value="LytTr DNA-binding domain"/>
    <property type="match status" value="1"/>
</dbReference>
<evidence type="ECO:0000256" key="1">
    <source>
        <dbReference type="PROSITE-ProRule" id="PRU00169"/>
    </source>
</evidence>
<dbReference type="PROSITE" id="PS50930">
    <property type="entry name" value="HTH_LYTTR"/>
    <property type="match status" value="1"/>
</dbReference>
<dbReference type="SMART" id="SM00850">
    <property type="entry name" value="LytTR"/>
    <property type="match status" value="1"/>
</dbReference>
<feature type="modified residue" description="4-aspartylphosphate" evidence="1">
    <location>
        <position position="59"/>
    </location>
</feature>
<dbReference type="EMBL" id="VYQF01000003">
    <property type="protein sequence ID" value="KAA9038379.1"/>
    <property type="molecule type" value="Genomic_DNA"/>
</dbReference>
<feature type="domain" description="Response regulatory" evidence="2">
    <location>
        <begin position="8"/>
        <end position="119"/>
    </location>
</feature>
<dbReference type="GO" id="GO:0003677">
    <property type="term" value="F:DNA binding"/>
    <property type="evidence" value="ECO:0007669"/>
    <property type="project" value="InterPro"/>
</dbReference>
<dbReference type="InterPro" id="IPR046947">
    <property type="entry name" value="LytR-like"/>
</dbReference>
<dbReference type="PANTHER" id="PTHR37299">
    <property type="entry name" value="TRANSCRIPTIONAL REGULATOR-RELATED"/>
    <property type="match status" value="1"/>
</dbReference>
<dbReference type="Gene3D" id="3.40.50.2300">
    <property type="match status" value="1"/>
</dbReference>
<dbReference type="SMART" id="SM00448">
    <property type="entry name" value="REC"/>
    <property type="match status" value="1"/>
</dbReference>
<keyword evidence="1" id="KW-0597">Phosphoprotein</keyword>
<dbReference type="PROSITE" id="PS50110">
    <property type="entry name" value="RESPONSE_REGULATORY"/>
    <property type="match status" value="1"/>
</dbReference>
<reference evidence="4 5" key="1">
    <citation type="submission" date="2019-09" db="EMBL/GenBank/DDBJ databases">
        <title>Draft genome sequence of Ginsengibacter sp. BR5-29.</title>
        <authorList>
            <person name="Im W.-T."/>
        </authorList>
    </citation>
    <scope>NUCLEOTIDE SEQUENCE [LARGE SCALE GENOMIC DNA]</scope>
    <source>
        <strain evidence="4 5">BR5-29</strain>
    </source>
</reference>
<dbReference type="Proteomes" id="UP000326903">
    <property type="component" value="Unassembled WGS sequence"/>
</dbReference>
<dbReference type="InterPro" id="IPR001789">
    <property type="entry name" value="Sig_transdc_resp-reg_receiver"/>
</dbReference>
<dbReference type="InterPro" id="IPR011006">
    <property type="entry name" value="CheY-like_superfamily"/>
</dbReference>
<dbReference type="GO" id="GO:0000156">
    <property type="term" value="F:phosphorelay response regulator activity"/>
    <property type="evidence" value="ECO:0007669"/>
    <property type="project" value="InterPro"/>
</dbReference>
<gene>
    <name evidence="4" type="ORF">FW778_12460</name>
</gene>
<dbReference type="AlphaFoldDB" id="A0A5J5IF65"/>
<evidence type="ECO:0000313" key="4">
    <source>
        <dbReference type="EMBL" id="KAA9038379.1"/>
    </source>
</evidence>